<evidence type="ECO:0000313" key="3">
    <source>
        <dbReference type="Proteomes" id="UP000249081"/>
    </source>
</evidence>
<dbReference type="PANTHER" id="PTHR33802">
    <property type="entry name" value="SI:CH211-161H7.5-RELATED"/>
    <property type="match status" value="1"/>
</dbReference>
<dbReference type="InterPro" id="IPR038330">
    <property type="entry name" value="TspO/MBR-related_sf"/>
</dbReference>
<evidence type="ECO:0000256" key="1">
    <source>
        <dbReference type="SAM" id="Phobius"/>
    </source>
</evidence>
<dbReference type="EMBL" id="QBMN01000167">
    <property type="protein sequence ID" value="PZO35475.1"/>
    <property type="molecule type" value="Genomic_DNA"/>
</dbReference>
<feature type="transmembrane region" description="Helical" evidence="1">
    <location>
        <begin position="164"/>
        <end position="186"/>
    </location>
</feature>
<keyword evidence="1" id="KW-0472">Membrane</keyword>
<keyword evidence="1" id="KW-0812">Transmembrane</keyword>
<organism evidence="2 3">
    <name type="scientific">Shackletoniella antarctica</name>
    <dbReference type="NCBI Taxonomy" id="268115"/>
    <lineage>
        <taxon>Bacteria</taxon>
        <taxon>Bacillati</taxon>
        <taxon>Cyanobacteriota</taxon>
        <taxon>Cyanophyceae</taxon>
        <taxon>Oculatellales</taxon>
        <taxon>Oculatellaceae</taxon>
        <taxon>Shackletoniella</taxon>
    </lineage>
</organism>
<feature type="transmembrane region" description="Helical" evidence="1">
    <location>
        <begin position="193"/>
        <end position="209"/>
    </location>
</feature>
<dbReference type="PANTHER" id="PTHR33802:SF1">
    <property type="entry name" value="XK-RELATED PROTEIN"/>
    <property type="match status" value="1"/>
</dbReference>
<name>A0A2W4XLI3_9CYAN</name>
<dbReference type="Proteomes" id="UP000249081">
    <property type="component" value="Unassembled WGS sequence"/>
</dbReference>
<proteinExistence type="predicted"/>
<feature type="transmembrane region" description="Helical" evidence="1">
    <location>
        <begin position="97"/>
        <end position="118"/>
    </location>
</feature>
<dbReference type="AlphaFoldDB" id="A0A2W4XLI3"/>
<protein>
    <recommendedName>
        <fullName evidence="4">Tryptophan-rich sensory protein</fullName>
    </recommendedName>
</protein>
<feature type="transmembrane region" description="Helical" evidence="1">
    <location>
        <begin position="139"/>
        <end position="158"/>
    </location>
</feature>
<reference evidence="3" key="1">
    <citation type="submission" date="2018-04" db="EMBL/GenBank/DDBJ databases">
        <authorList>
            <person name="Cornet L."/>
        </authorList>
    </citation>
    <scope>NUCLEOTIDE SEQUENCE [LARGE SCALE GENOMIC DNA]</scope>
</reference>
<dbReference type="Gene3D" id="1.20.1260.100">
    <property type="entry name" value="TspO/MBR protein"/>
    <property type="match status" value="1"/>
</dbReference>
<feature type="transmembrane region" description="Helical" evidence="1">
    <location>
        <begin position="215"/>
        <end position="238"/>
    </location>
</feature>
<keyword evidence="1" id="KW-1133">Transmembrane helix</keyword>
<feature type="transmembrane region" description="Helical" evidence="1">
    <location>
        <begin position="74"/>
        <end position="91"/>
    </location>
</feature>
<sequence length="244" mass="26945">MAVLGAVVFNTLFNRFPPGGQSVGEIANTILAGVLITPANYAFAIWGIVYLGLFAYAIYQFHPQRRQDPQLQRVNWLLIVACIAQSVWIGLFSIQQFGWSILAMLGILIPLMGIYLTLGIGRERVSRQRRWMAHIPFSLYLGWISVATIVNVASALYASSWGGWGISSVTWTVAMIVVAAIIGELVIYRHGDVAFTLVFVWAFVAIAVRQSEIPAVRWISLIVAGVMLLWLALVKLGLPKRSQG</sequence>
<reference evidence="2 3" key="2">
    <citation type="submission" date="2018-06" db="EMBL/GenBank/DDBJ databases">
        <title>Metagenomic assembly of (sub)arctic Cyanobacteria and their associated microbiome from non-axenic cultures.</title>
        <authorList>
            <person name="Baurain D."/>
        </authorList>
    </citation>
    <scope>NUCLEOTIDE SEQUENCE [LARGE SCALE GENOMIC DNA]</scope>
    <source>
        <strain evidence="2">ULC041bin1</strain>
    </source>
</reference>
<evidence type="ECO:0000313" key="2">
    <source>
        <dbReference type="EMBL" id="PZO35475.1"/>
    </source>
</evidence>
<gene>
    <name evidence="2" type="ORF">DCF17_18670</name>
</gene>
<evidence type="ECO:0008006" key="4">
    <source>
        <dbReference type="Google" id="ProtNLM"/>
    </source>
</evidence>
<accession>A0A2W4XLI3</accession>
<comment type="caution">
    <text evidence="2">The sequence shown here is derived from an EMBL/GenBank/DDBJ whole genome shotgun (WGS) entry which is preliminary data.</text>
</comment>
<feature type="transmembrane region" description="Helical" evidence="1">
    <location>
        <begin position="41"/>
        <end position="62"/>
    </location>
</feature>